<gene>
    <name evidence="1" type="ORF">M407DRAFT_241706</name>
</gene>
<accession>A0A0C3QTL5</accession>
<organism evidence="1 2">
    <name type="scientific">Tulasnella calospora MUT 4182</name>
    <dbReference type="NCBI Taxonomy" id="1051891"/>
    <lineage>
        <taxon>Eukaryota</taxon>
        <taxon>Fungi</taxon>
        <taxon>Dikarya</taxon>
        <taxon>Basidiomycota</taxon>
        <taxon>Agaricomycotina</taxon>
        <taxon>Agaricomycetes</taxon>
        <taxon>Cantharellales</taxon>
        <taxon>Tulasnellaceae</taxon>
        <taxon>Tulasnella</taxon>
    </lineage>
</organism>
<keyword evidence="2" id="KW-1185">Reference proteome</keyword>
<protein>
    <submittedName>
        <fullName evidence="1">Uncharacterized protein</fullName>
    </submittedName>
</protein>
<dbReference type="EMBL" id="KN822961">
    <property type="protein sequence ID" value="KIO31599.1"/>
    <property type="molecule type" value="Genomic_DNA"/>
</dbReference>
<dbReference type="OrthoDB" id="3151330at2759"/>
<reference evidence="2" key="2">
    <citation type="submission" date="2015-01" db="EMBL/GenBank/DDBJ databases">
        <title>Evolutionary Origins and Diversification of the Mycorrhizal Mutualists.</title>
        <authorList>
            <consortium name="DOE Joint Genome Institute"/>
            <consortium name="Mycorrhizal Genomics Consortium"/>
            <person name="Kohler A."/>
            <person name="Kuo A."/>
            <person name="Nagy L.G."/>
            <person name="Floudas D."/>
            <person name="Copeland A."/>
            <person name="Barry K.W."/>
            <person name="Cichocki N."/>
            <person name="Veneault-Fourrey C."/>
            <person name="LaButti K."/>
            <person name="Lindquist E.A."/>
            <person name="Lipzen A."/>
            <person name="Lundell T."/>
            <person name="Morin E."/>
            <person name="Murat C."/>
            <person name="Riley R."/>
            <person name="Ohm R."/>
            <person name="Sun H."/>
            <person name="Tunlid A."/>
            <person name="Henrissat B."/>
            <person name="Grigoriev I.V."/>
            <person name="Hibbett D.S."/>
            <person name="Martin F."/>
        </authorList>
    </citation>
    <scope>NUCLEOTIDE SEQUENCE [LARGE SCALE GENOMIC DNA]</scope>
    <source>
        <strain evidence="2">MUT 4182</strain>
    </source>
</reference>
<dbReference type="AlphaFoldDB" id="A0A0C3QTL5"/>
<reference evidence="1 2" key="1">
    <citation type="submission" date="2014-04" db="EMBL/GenBank/DDBJ databases">
        <authorList>
            <consortium name="DOE Joint Genome Institute"/>
            <person name="Kuo A."/>
            <person name="Girlanda M."/>
            <person name="Perotto S."/>
            <person name="Kohler A."/>
            <person name="Nagy L.G."/>
            <person name="Floudas D."/>
            <person name="Copeland A."/>
            <person name="Barry K.W."/>
            <person name="Cichocki N."/>
            <person name="Veneault-Fourrey C."/>
            <person name="LaButti K."/>
            <person name="Lindquist E.A."/>
            <person name="Lipzen A."/>
            <person name="Lundell T."/>
            <person name="Morin E."/>
            <person name="Murat C."/>
            <person name="Sun H."/>
            <person name="Tunlid A."/>
            <person name="Henrissat B."/>
            <person name="Grigoriev I.V."/>
            <person name="Hibbett D.S."/>
            <person name="Martin F."/>
            <person name="Nordberg H.P."/>
            <person name="Cantor M.N."/>
            <person name="Hua S.X."/>
        </authorList>
    </citation>
    <scope>NUCLEOTIDE SEQUENCE [LARGE SCALE GENOMIC DNA]</scope>
    <source>
        <strain evidence="1 2">MUT 4182</strain>
    </source>
</reference>
<name>A0A0C3QTL5_9AGAM</name>
<sequence length="107" mass="12238">MTQYYVYVKTTYSHHHPSNWHPGAYSALSFKPDPVIWSGFAITWSEHRLKEELHKTHLLPAFAETAWSAAEPAVLLESKDEIPEDTPEFVPTDEDLEIIKAESQKAT</sequence>
<dbReference type="HOGENOM" id="CLU_2211901_0_0_1"/>
<dbReference type="Proteomes" id="UP000054248">
    <property type="component" value="Unassembled WGS sequence"/>
</dbReference>
<evidence type="ECO:0000313" key="1">
    <source>
        <dbReference type="EMBL" id="KIO31599.1"/>
    </source>
</evidence>
<proteinExistence type="predicted"/>
<evidence type="ECO:0000313" key="2">
    <source>
        <dbReference type="Proteomes" id="UP000054248"/>
    </source>
</evidence>